<gene>
    <name evidence="1" type="ORF">FH5T_10860</name>
    <name evidence="2" type="ORF">SAMN05444285_11291</name>
</gene>
<dbReference type="KEGG" id="dori:FH5T_10860"/>
<protein>
    <submittedName>
        <fullName evidence="2">Uncharacterized protein</fullName>
    </submittedName>
</protein>
<reference evidence="2 4" key="2">
    <citation type="submission" date="2016-10" db="EMBL/GenBank/DDBJ databases">
        <authorList>
            <person name="de Groot N.N."/>
        </authorList>
    </citation>
    <scope>NUCLEOTIDE SEQUENCE [LARGE SCALE GENOMIC DNA]</scope>
    <source>
        <strain evidence="2 4">DSM 25947</strain>
    </source>
</reference>
<dbReference type="Proteomes" id="UP000181981">
    <property type="component" value="Unassembled WGS sequence"/>
</dbReference>
<proteinExistence type="predicted"/>
<dbReference type="AlphaFoldDB" id="X5E384"/>
<dbReference type="EMBL" id="FOHT01000012">
    <property type="protein sequence ID" value="SET41668.1"/>
    <property type="molecule type" value="Genomic_DNA"/>
</dbReference>
<dbReference type="EMBL" id="CP007451">
    <property type="protein sequence ID" value="AHW61910.1"/>
    <property type="molecule type" value="Genomic_DNA"/>
</dbReference>
<dbReference type="Proteomes" id="UP000023772">
    <property type="component" value="Chromosome"/>
</dbReference>
<sequence length="68" mass="7472">MCEVTSHMNKSTSQAYIITSHINIITSRVHISPSHGNIIPSQAFIVSRGNKYAADYDVLALNLLSVNK</sequence>
<reference evidence="1 3" key="1">
    <citation type="submission" date="2014-03" db="EMBL/GenBank/DDBJ databases">
        <title>Complete genome sequence of a deeply braunched marine Bacteroidia bacterium Draconibacterium orientale type strain FH5T.</title>
        <authorList>
            <person name="Li X."/>
            <person name="Wang X."/>
            <person name="Xie Z."/>
            <person name="Du Z."/>
            <person name="Chen G."/>
        </authorList>
    </citation>
    <scope>NUCLEOTIDE SEQUENCE [LARGE SCALE GENOMIC DNA]</scope>
    <source>
        <strain evidence="1 3">FH5</strain>
    </source>
</reference>
<evidence type="ECO:0000313" key="4">
    <source>
        <dbReference type="Proteomes" id="UP000181981"/>
    </source>
</evidence>
<keyword evidence="3" id="KW-1185">Reference proteome</keyword>
<organism evidence="2 4">
    <name type="scientific">Draconibacterium orientale</name>
    <dbReference type="NCBI Taxonomy" id="1168034"/>
    <lineage>
        <taxon>Bacteria</taxon>
        <taxon>Pseudomonadati</taxon>
        <taxon>Bacteroidota</taxon>
        <taxon>Bacteroidia</taxon>
        <taxon>Marinilabiliales</taxon>
        <taxon>Prolixibacteraceae</taxon>
        <taxon>Draconibacterium</taxon>
    </lineage>
</organism>
<evidence type="ECO:0000313" key="1">
    <source>
        <dbReference type="EMBL" id="AHW61910.1"/>
    </source>
</evidence>
<name>X5E384_9BACT</name>
<dbReference type="HOGENOM" id="CLU_2787176_0_0_10"/>
<evidence type="ECO:0000313" key="2">
    <source>
        <dbReference type="EMBL" id="SET41668.1"/>
    </source>
</evidence>
<accession>X5E384</accession>
<evidence type="ECO:0000313" key="3">
    <source>
        <dbReference type="Proteomes" id="UP000023772"/>
    </source>
</evidence>